<dbReference type="SUPFAM" id="SSF53474">
    <property type="entry name" value="alpha/beta-Hydrolases"/>
    <property type="match status" value="1"/>
</dbReference>
<dbReference type="InterPro" id="IPR029058">
    <property type="entry name" value="AB_hydrolase_fold"/>
</dbReference>
<dbReference type="EMBL" id="JAPPUX010000001">
    <property type="protein sequence ID" value="MCY4725381.1"/>
    <property type="molecule type" value="Genomic_DNA"/>
</dbReference>
<keyword evidence="2" id="KW-0378">Hydrolase</keyword>
<evidence type="ECO:0000313" key="3">
    <source>
        <dbReference type="Proteomes" id="UP001074726"/>
    </source>
</evidence>
<feature type="domain" description="Dienelactone hydrolase" evidence="1">
    <location>
        <begin position="14"/>
        <end position="241"/>
    </location>
</feature>
<name>A0ABT4CAH7_9ACTN</name>
<gene>
    <name evidence="2" type="ORF">NYO98_03745</name>
</gene>
<dbReference type="PANTHER" id="PTHR46623:SF10">
    <property type="entry name" value="CARBOXYMETHYLENEBUTENOLIDASE HOMOLOG"/>
    <property type="match status" value="1"/>
</dbReference>
<dbReference type="GO" id="GO:0016787">
    <property type="term" value="F:hydrolase activity"/>
    <property type="evidence" value="ECO:0007669"/>
    <property type="project" value="UniProtKB-KW"/>
</dbReference>
<dbReference type="Pfam" id="PF01738">
    <property type="entry name" value="DLH"/>
    <property type="match status" value="1"/>
</dbReference>
<keyword evidence="3" id="KW-1185">Reference proteome</keyword>
<dbReference type="InterPro" id="IPR051049">
    <property type="entry name" value="Dienelactone_hydrolase-like"/>
</dbReference>
<dbReference type="Proteomes" id="UP001074726">
    <property type="component" value="Unassembled WGS sequence"/>
</dbReference>
<dbReference type="Gene3D" id="3.40.50.1820">
    <property type="entry name" value="alpha/beta hydrolase"/>
    <property type="match status" value="1"/>
</dbReference>
<dbReference type="InterPro" id="IPR002925">
    <property type="entry name" value="Dienelactn_hydro"/>
</dbReference>
<evidence type="ECO:0000313" key="2">
    <source>
        <dbReference type="EMBL" id="MCY4725381.1"/>
    </source>
</evidence>
<proteinExistence type="predicted"/>
<protein>
    <submittedName>
        <fullName evidence="2">Dienelactone hydrolase family protein</fullName>
    </submittedName>
</protein>
<accession>A0ABT4CAH7</accession>
<reference evidence="2" key="1">
    <citation type="submission" date="2022-08" db="EMBL/GenBank/DDBJ databases">
        <title>Genome sequencing of Nocardioides sp. STR2.</title>
        <authorList>
            <person name="So Y."/>
        </authorList>
    </citation>
    <scope>NUCLEOTIDE SEQUENCE</scope>
    <source>
        <strain evidence="2">STR2</strain>
    </source>
</reference>
<dbReference type="RefSeq" id="WP_268110186.1">
    <property type="nucleotide sequence ID" value="NZ_JAPPUX010000001.1"/>
</dbReference>
<dbReference type="PANTHER" id="PTHR46623">
    <property type="entry name" value="CARBOXYMETHYLENEBUTENOLIDASE-RELATED"/>
    <property type="match status" value="1"/>
</dbReference>
<sequence length="254" mass="26069">MPTLHLTMPDGDAEAYLATAPDGGPAPGVLFVIDAIGLRPRIEEMADRIASWGYAVLAPNVFYRTGTAAELAPDTDLRDPGAREAFMPGAMERVAGLTPDLLARDLPAYLAALRSQPGTTGEGVGVTGYCMGARIALRAAGIDPGVVAVGGWHGGGLVTEEPDSPHRAVATARAAFAFGHASNDRSMPPEAVAALGDAVAAAGLPVVNEVFPGPHGYSMSDTSLYDEESTERHFASLRTLLDSTLAPAAAPPAG</sequence>
<comment type="caution">
    <text evidence="2">The sequence shown here is derived from an EMBL/GenBank/DDBJ whole genome shotgun (WGS) entry which is preliminary data.</text>
</comment>
<organism evidence="2 3">
    <name type="scientific">Nocardioides pini</name>
    <dbReference type="NCBI Taxonomy" id="2975053"/>
    <lineage>
        <taxon>Bacteria</taxon>
        <taxon>Bacillati</taxon>
        <taxon>Actinomycetota</taxon>
        <taxon>Actinomycetes</taxon>
        <taxon>Propionibacteriales</taxon>
        <taxon>Nocardioidaceae</taxon>
        <taxon>Nocardioides</taxon>
    </lineage>
</organism>
<evidence type="ECO:0000259" key="1">
    <source>
        <dbReference type="Pfam" id="PF01738"/>
    </source>
</evidence>